<dbReference type="GO" id="GO:0006688">
    <property type="term" value="P:glycosphingolipid biosynthetic process"/>
    <property type="evidence" value="ECO:0007669"/>
    <property type="project" value="TreeGrafter"/>
</dbReference>
<dbReference type="GO" id="GO:0005975">
    <property type="term" value="P:carbohydrate metabolic process"/>
    <property type="evidence" value="ECO:0007669"/>
    <property type="project" value="InterPro"/>
</dbReference>
<dbReference type="Gene3D" id="3.90.550.10">
    <property type="entry name" value="Spore Coat Polysaccharide Biosynthesis Protein SpsA, Chain A"/>
    <property type="match status" value="1"/>
</dbReference>
<evidence type="ECO:0000256" key="5">
    <source>
        <dbReference type="ARBA" id="ARBA00022679"/>
    </source>
</evidence>
<evidence type="ECO:0000256" key="3">
    <source>
        <dbReference type="ARBA" id="ARBA00005735"/>
    </source>
</evidence>
<keyword evidence="4 11" id="KW-0328">Glycosyltransferase</keyword>
<evidence type="ECO:0000313" key="14">
    <source>
        <dbReference type="EMBL" id="CAF1492344.1"/>
    </source>
</evidence>
<sequence length="399" mass="46328">MFPSRNTMIPIVCLFIFLQTINYIYNVKTKGNQPLEEFSSSNLYKHSSTDKNNSTYNNTRKFPPLSSDSKLSVFFGTSFSASANFTKPDPSIYKSYPNCSFSLSNNDSASYRVSINKNIQSFNTIEHRYEKDLYPGGHFFPKTCRPKQRLAVIICYRNRESHLKLFLNHIHAFLQQQQLDYTIFVVNQHGQEQFNRAALFDVGFLEAIKLYSFDCFIFHDVDLLPEDLRNVYKCGKQPKHMSVAVDTFKYKLPYPTLFGGVTAISLTDFINANGYATIYWGWGGEDDDMYQRVNRTLRKSIARYPTVIARYQMICSHNHVSAEANPSRDIILRSNYDHKKDGLNSIKYVLHKLTFYRLFTLINVTLTEESLNEISKRMNIKFPKKTTTMKMRVLPRKSA</sequence>
<evidence type="ECO:0000256" key="7">
    <source>
        <dbReference type="ARBA" id="ARBA00022968"/>
    </source>
</evidence>
<dbReference type="PANTHER" id="PTHR19300">
    <property type="entry name" value="BETA-1,4-GALACTOSYLTRANSFERASE"/>
    <property type="match status" value="1"/>
</dbReference>
<keyword evidence="8" id="KW-1133">Transmembrane helix</keyword>
<comment type="similarity">
    <text evidence="3 11">Belongs to the glycosyltransferase 7 family.</text>
</comment>
<dbReference type="GO" id="GO:0033842">
    <property type="term" value="F:N-acetyl-beta-glucosaminyl-derivative 4-beta-N-acetylgalactosaminyltransferase activity"/>
    <property type="evidence" value="ECO:0007669"/>
    <property type="project" value="TreeGrafter"/>
</dbReference>
<gene>
    <name evidence="14" type="ORF">XAT740_LOCUS39159</name>
</gene>
<comment type="pathway">
    <text evidence="2 11">Protein modification; protein glycosylation.</text>
</comment>
<keyword evidence="7 11" id="KW-0735">Signal-anchor</keyword>
<dbReference type="GO" id="GO:0005794">
    <property type="term" value="C:Golgi apparatus"/>
    <property type="evidence" value="ECO:0007669"/>
    <property type="project" value="TreeGrafter"/>
</dbReference>
<evidence type="ECO:0000259" key="13">
    <source>
        <dbReference type="Pfam" id="PF13733"/>
    </source>
</evidence>
<evidence type="ECO:0000256" key="8">
    <source>
        <dbReference type="ARBA" id="ARBA00022989"/>
    </source>
</evidence>
<dbReference type="GO" id="GO:0016020">
    <property type="term" value="C:membrane"/>
    <property type="evidence" value="ECO:0007669"/>
    <property type="project" value="UniProtKB-SubCell"/>
</dbReference>
<evidence type="ECO:0000256" key="4">
    <source>
        <dbReference type="ARBA" id="ARBA00022676"/>
    </source>
</evidence>
<proteinExistence type="inferred from homology"/>
<dbReference type="InterPro" id="IPR003859">
    <property type="entry name" value="Galactosyl_T"/>
</dbReference>
<evidence type="ECO:0000256" key="1">
    <source>
        <dbReference type="ARBA" id="ARBA00004606"/>
    </source>
</evidence>
<dbReference type="GO" id="GO:0008378">
    <property type="term" value="F:galactosyltransferase activity"/>
    <property type="evidence" value="ECO:0007669"/>
    <property type="project" value="TreeGrafter"/>
</dbReference>
<dbReference type="SUPFAM" id="SSF53448">
    <property type="entry name" value="Nucleotide-diphospho-sugar transferases"/>
    <property type="match status" value="1"/>
</dbReference>
<keyword evidence="6" id="KW-0812">Transmembrane</keyword>
<evidence type="ECO:0000259" key="12">
    <source>
        <dbReference type="Pfam" id="PF02709"/>
    </source>
</evidence>
<feature type="domain" description="Galactosyltransferase N-terminal" evidence="13">
    <location>
        <begin position="112"/>
        <end position="234"/>
    </location>
</feature>
<dbReference type="InterPro" id="IPR027791">
    <property type="entry name" value="Galactosyl_T_C"/>
</dbReference>
<dbReference type="PANTHER" id="PTHR19300:SF57">
    <property type="entry name" value="BETA-1,4-N-ACETYLGALACTOSAMINYLTRANSFERASE"/>
    <property type="match status" value="1"/>
</dbReference>
<evidence type="ECO:0000256" key="11">
    <source>
        <dbReference type="RuleBase" id="RU368121"/>
    </source>
</evidence>
<dbReference type="UniPathway" id="UPA00378"/>
<evidence type="ECO:0000256" key="6">
    <source>
        <dbReference type="ARBA" id="ARBA00022692"/>
    </source>
</evidence>
<dbReference type="EMBL" id="CAJNOR010004308">
    <property type="protein sequence ID" value="CAF1492344.1"/>
    <property type="molecule type" value="Genomic_DNA"/>
</dbReference>
<protein>
    <recommendedName>
        <fullName evidence="11">Beta-1,4-galactosyltransferase</fullName>
        <ecNumber evidence="11">2.4.1.-</ecNumber>
    </recommendedName>
</protein>
<dbReference type="Pfam" id="PF13733">
    <property type="entry name" value="Glyco_transf_7N"/>
    <property type="match status" value="1"/>
</dbReference>
<evidence type="ECO:0000256" key="2">
    <source>
        <dbReference type="ARBA" id="ARBA00004922"/>
    </source>
</evidence>
<keyword evidence="10 11" id="KW-0325">Glycoprotein</keyword>
<evidence type="ECO:0000256" key="10">
    <source>
        <dbReference type="ARBA" id="ARBA00023180"/>
    </source>
</evidence>
<keyword evidence="5 11" id="KW-0808">Transferase</keyword>
<organism evidence="14 15">
    <name type="scientific">Adineta ricciae</name>
    <name type="common">Rotifer</name>
    <dbReference type="NCBI Taxonomy" id="249248"/>
    <lineage>
        <taxon>Eukaryota</taxon>
        <taxon>Metazoa</taxon>
        <taxon>Spiralia</taxon>
        <taxon>Gnathifera</taxon>
        <taxon>Rotifera</taxon>
        <taxon>Eurotatoria</taxon>
        <taxon>Bdelloidea</taxon>
        <taxon>Adinetida</taxon>
        <taxon>Adinetidae</taxon>
        <taxon>Adineta</taxon>
    </lineage>
</organism>
<name>A0A815SLK5_ADIRI</name>
<comment type="caution">
    <text evidence="14">The sequence shown here is derived from an EMBL/GenBank/DDBJ whole genome shotgun (WGS) entry which is preliminary data.</text>
</comment>
<dbReference type="InterPro" id="IPR027995">
    <property type="entry name" value="Galactosyl_T_N"/>
</dbReference>
<dbReference type="PRINTS" id="PR02050">
    <property type="entry name" value="B14GALTRFASE"/>
</dbReference>
<keyword evidence="15" id="KW-1185">Reference proteome</keyword>
<dbReference type="CDD" id="cd00899">
    <property type="entry name" value="b4GalT"/>
    <property type="match status" value="1"/>
</dbReference>
<comment type="subcellular location">
    <subcellularLocation>
        <location evidence="1">Membrane</location>
        <topology evidence="1">Single-pass type II membrane protein</topology>
    </subcellularLocation>
</comment>
<dbReference type="Pfam" id="PF02709">
    <property type="entry name" value="Glyco_transf_7C"/>
    <property type="match status" value="1"/>
</dbReference>
<reference evidence="14" key="1">
    <citation type="submission" date="2021-02" db="EMBL/GenBank/DDBJ databases">
        <authorList>
            <person name="Nowell W R."/>
        </authorList>
    </citation>
    <scope>NUCLEOTIDE SEQUENCE</scope>
</reference>
<comment type="function">
    <text evidence="11">Catalyses the transfer of galactose onto proteins or lipids.</text>
</comment>
<dbReference type="Proteomes" id="UP000663828">
    <property type="component" value="Unassembled WGS sequence"/>
</dbReference>
<accession>A0A815SLK5</accession>
<evidence type="ECO:0000313" key="15">
    <source>
        <dbReference type="Proteomes" id="UP000663828"/>
    </source>
</evidence>
<dbReference type="InterPro" id="IPR029044">
    <property type="entry name" value="Nucleotide-diphossugar_trans"/>
</dbReference>
<keyword evidence="9" id="KW-0472">Membrane</keyword>
<evidence type="ECO:0000256" key="9">
    <source>
        <dbReference type="ARBA" id="ARBA00023136"/>
    </source>
</evidence>
<dbReference type="AlphaFoldDB" id="A0A815SLK5"/>
<dbReference type="EC" id="2.4.1.-" evidence="11"/>
<feature type="domain" description="Galactosyltransferase C-terminal" evidence="12">
    <location>
        <begin position="239"/>
        <end position="314"/>
    </location>
</feature>